<organism evidence="1 2">
    <name type="scientific">Mycena maculata</name>
    <dbReference type="NCBI Taxonomy" id="230809"/>
    <lineage>
        <taxon>Eukaryota</taxon>
        <taxon>Fungi</taxon>
        <taxon>Dikarya</taxon>
        <taxon>Basidiomycota</taxon>
        <taxon>Agaricomycotina</taxon>
        <taxon>Agaricomycetes</taxon>
        <taxon>Agaricomycetidae</taxon>
        <taxon>Agaricales</taxon>
        <taxon>Marasmiineae</taxon>
        <taxon>Mycenaceae</taxon>
        <taxon>Mycena</taxon>
    </lineage>
</organism>
<gene>
    <name evidence="1" type="ORF">DFH07DRAFT_785360</name>
</gene>
<sequence length="221" mass="24547">MCYPTSTDPRDLTVKLFYPWPDKSVEEYVSPKRAGPISLVLEQQYWECSKPVREFSAEYNHSTLSSFSTSSLASLGNTVELIPDVFQEVGMTKARRFHRLHETVLAFIAVTDYATYLNCRGVGLDPMVCRTWQVECRGLSGRPRGWVDRPRLALVAGILVQTLNRCIPGNVAGWAPTIIEDATLGQWVGVQWVAAAGTDKMAIIVCGDGTPDRLTARWGAH</sequence>
<proteinExistence type="predicted"/>
<evidence type="ECO:0000313" key="2">
    <source>
        <dbReference type="Proteomes" id="UP001215280"/>
    </source>
</evidence>
<keyword evidence="2" id="KW-1185">Reference proteome</keyword>
<dbReference type="EMBL" id="JARJLG010000329">
    <property type="protein sequence ID" value="KAJ7716672.1"/>
    <property type="molecule type" value="Genomic_DNA"/>
</dbReference>
<protein>
    <submittedName>
        <fullName evidence="1">Uncharacterized protein</fullName>
    </submittedName>
</protein>
<dbReference type="AlphaFoldDB" id="A0AAD7HB28"/>
<accession>A0AAD7HB28</accession>
<evidence type="ECO:0000313" key="1">
    <source>
        <dbReference type="EMBL" id="KAJ7716672.1"/>
    </source>
</evidence>
<comment type="caution">
    <text evidence="1">The sequence shown here is derived from an EMBL/GenBank/DDBJ whole genome shotgun (WGS) entry which is preliminary data.</text>
</comment>
<name>A0AAD7HB28_9AGAR</name>
<dbReference type="Proteomes" id="UP001215280">
    <property type="component" value="Unassembled WGS sequence"/>
</dbReference>
<reference evidence="1" key="1">
    <citation type="submission" date="2023-03" db="EMBL/GenBank/DDBJ databases">
        <title>Massive genome expansion in bonnet fungi (Mycena s.s.) driven by repeated elements and novel gene families across ecological guilds.</title>
        <authorList>
            <consortium name="Lawrence Berkeley National Laboratory"/>
            <person name="Harder C.B."/>
            <person name="Miyauchi S."/>
            <person name="Viragh M."/>
            <person name="Kuo A."/>
            <person name="Thoen E."/>
            <person name="Andreopoulos B."/>
            <person name="Lu D."/>
            <person name="Skrede I."/>
            <person name="Drula E."/>
            <person name="Henrissat B."/>
            <person name="Morin E."/>
            <person name="Kohler A."/>
            <person name="Barry K."/>
            <person name="LaButti K."/>
            <person name="Morin E."/>
            <person name="Salamov A."/>
            <person name="Lipzen A."/>
            <person name="Mereny Z."/>
            <person name="Hegedus B."/>
            <person name="Baldrian P."/>
            <person name="Stursova M."/>
            <person name="Weitz H."/>
            <person name="Taylor A."/>
            <person name="Grigoriev I.V."/>
            <person name="Nagy L.G."/>
            <person name="Martin F."/>
            <person name="Kauserud H."/>
        </authorList>
    </citation>
    <scope>NUCLEOTIDE SEQUENCE</scope>
    <source>
        <strain evidence="1">CBHHK188m</strain>
    </source>
</reference>